<comment type="caution">
    <text evidence="20">The sequence shown here is derived from an EMBL/GenBank/DDBJ whole genome shotgun (WGS) entry which is preliminary data.</text>
</comment>
<dbReference type="GO" id="GO:0004818">
    <property type="term" value="F:glutamate-tRNA ligase activity"/>
    <property type="evidence" value="ECO:0007669"/>
    <property type="project" value="UniProtKB-EC"/>
</dbReference>
<feature type="domain" description="Glutamyl/glutaminyl-tRNA synthetase class Ib catalytic" evidence="18">
    <location>
        <begin position="32"/>
        <end position="336"/>
    </location>
</feature>
<feature type="domain" description="Aminoacyl-tRNA synthetase class I anticodon-binding" evidence="19">
    <location>
        <begin position="393"/>
        <end position="519"/>
    </location>
</feature>
<dbReference type="InterPro" id="IPR014729">
    <property type="entry name" value="Rossmann-like_a/b/a_fold"/>
</dbReference>
<dbReference type="GO" id="GO:0006424">
    <property type="term" value="P:glutamyl-tRNA aminoacylation"/>
    <property type="evidence" value="ECO:0007669"/>
    <property type="project" value="InterPro"/>
</dbReference>
<evidence type="ECO:0000313" key="21">
    <source>
        <dbReference type="Proteomes" id="UP001374579"/>
    </source>
</evidence>
<dbReference type="PROSITE" id="PS00178">
    <property type="entry name" value="AA_TRNA_LIGASE_I"/>
    <property type="match status" value="1"/>
</dbReference>
<keyword evidence="7 17" id="KW-0648">Protein biosynthesis</keyword>
<dbReference type="SUPFAM" id="SSF52374">
    <property type="entry name" value="Nucleotidylyl transferase"/>
    <property type="match status" value="1"/>
</dbReference>
<comment type="catalytic activity">
    <reaction evidence="14">
        <text>tRNA(Glu) + L-glutamate + ATP = L-glutamyl-tRNA(Glu) + AMP + diphosphate</text>
        <dbReference type="Rhea" id="RHEA:23540"/>
        <dbReference type="Rhea" id="RHEA-COMP:9663"/>
        <dbReference type="Rhea" id="RHEA-COMP:9680"/>
        <dbReference type="ChEBI" id="CHEBI:29985"/>
        <dbReference type="ChEBI" id="CHEBI:30616"/>
        <dbReference type="ChEBI" id="CHEBI:33019"/>
        <dbReference type="ChEBI" id="CHEBI:78442"/>
        <dbReference type="ChEBI" id="CHEBI:78520"/>
        <dbReference type="ChEBI" id="CHEBI:456215"/>
        <dbReference type="EC" id="6.1.1.17"/>
    </reaction>
    <physiologicalReaction direction="left-to-right" evidence="14">
        <dbReference type="Rhea" id="RHEA:23541"/>
    </physiologicalReaction>
</comment>
<evidence type="ECO:0000256" key="3">
    <source>
        <dbReference type="ARBA" id="ARBA00012835"/>
    </source>
</evidence>
<dbReference type="InterPro" id="IPR020751">
    <property type="entry name" value="aa-tRNA-synth_I_codon-bd_sub2"/>
</dbReference>
<evidence type="ECO:0000256" key="4">
    <source>
        <dbReference type="ARBA" id="ARBA00022598"/>
    </source>
</evidence>
<evidence type="ECO:0000256" key="16">
    <source>
        <dbReference type="ARBA" id="ARBA00047689"/>
    </source>
</evidence>
<dbReference type="GO" id="GO:0050561">
    <property type="term" value="F:glutamate-tRNA(Gln) ligase activity"/>
    <property type="evidence" value="ECO:0007669"/>
    <property type="project" value="UniProtKB-EC"/>
</dbReference>
<keyword evidence="8 17" id="KW-0030">Aminoacyl-tRNA synthetase</keyword>
<evidence type="ECO:0000256" key="6">
    <source>
        <dbReference type="ARBA" id="ARBA00022840"/>
    </source>
</evidence>
<dbReference type="GO" id="GO:0000049">
    <property type="term" value="F:tRNA binding"/>
    <property type="evidence" value="ECO:0007669"/>
    <property type="project" value="InterPro"/>
</dbReference>
<keyword evidence="21" id="KW-1185">Reference proteome</keyword>
<dbReference type="Gene3D" id="1.10.10.350">
    <property type="match status" value="1"/>
</dbReference>
<organism evidence="20 21">
    <name type="scientific">Littorina saxatilis</name>
    <dbReference type="NCBI Taxonomy" id="31220"/>
    <lineage>
        <taxon>Eukaryota</taxon>
        <taxon>Metazoa</taxon>
        <taxon>Spiralia</taxon>
        <taxon>Lophotrochozoa</taxon>
        <taxon>Mollusca</taxon>
        <taxon>Gastropoda</taxon>
        <taxon>Caenogastropoda</taxon>
        <taxon>Littorinimorpha</taxon>
        <taxon>Littorinoidea</taxon>
        <taxon>Littorinidae</taxon>
        <taxon>Littorina</taxon>
    </lineage>
</organism>
<dbReference type="GO" id="GO:0008270">
    <property type="term" value="F:zinc ion binding"/>
    <property type="evidence" value="ECO:0007669"/>
    <property type="project" value="InterPro"/>
</dbReference>
<evidence type="ECO:0000256" key="11">
    <source>
        <dbReference type="ARBA" id="ARBA00044142"/>
    </source>
</evidence>
<dbReference type="InterPro" id="IPR033910">
    <property type="entry name" value="GluRS_core"/>
</dbReference>
<dbReference type="InterPro" id="IPR020058">
    <property type="entry name" value="Glu/Gln-tRNA-synth_Ib_cat-dom"/>
</dbReference>
<dbReference type="Gene3D" id="3.40.50.620">
    <property type="entry name" value="HUPs"/>
    <property type="match status" value="1"/>
</dbReference>
<evidence type="ECO:0000256" key="13">
    <source>
        <dbReference type="ARBA" id="ARBA00044313"/>
    </source>
</evidence>
<comment type="subcellular location">
    <subcellularLocation>
        <location evidence="1">Mitochondrion</location>
    </subcellularLocation>
</comment>
<proteinExistence type="inferred from homology"/>
<dbReference type="PANTHER" id="PTHR43311">
    <property type="entry name" value="GLUTAMATE--TRNA LIGASE"/>
    <property type="match status" value="1"/>
</dbReference>
<keyword evidence="4 17" id="KW-0436">Ligase</keyword>
<dbReference type="InterPro" id="IPR008925">
    <property type="entry name" value="aa_tRNA-synth_I_cd-bd_sf"/>
</dbReference>
<evidence type="ECO:0000259" key="19">
    <source>
        <dbReference type="Pfam" id="PF19269"/>
    </source>
</evidence>
<dbReference type="InterPro" id="IPR045462">
    <property type="entry name" value="aa-tRNA-synth_I_cd-bd"/>
</dbReference>
<evidence type="ECO:0000256" key="7">
    <source>
        <dbReference type="ARBA" id="ARBA00022917"/>
    </source>
</evidence>
<evidence type="ECO:0000256" key="10">
    <source>
        <dbReference type="ARBA" id="ARBA00044054"/>
    </source>
</evidence>
<gene>
    <name evidence="20" type="ORF">V1264_010488</name>
</gene>
<dbReference type="InterPro" id="IPR004527">
    <property type="entry name" value="Glu-tRNA-ligase_bac/mito"/>
</dbReference>
<dbReference type="FunFam" id="3.40.50.620:FF:000045">
    <property type="entry name" value="Glutamate--tRNA ligase, mitochondrial"/>
    <property type="match status" value="1"/>
</dbReference>
<dbReference type="EC" id="6.1.1.17" evidence="3"/>
<evidence type="ECO:0000256" key="15">
    <source>
        <dbReference type="ARBA" id="ARBA00047479"/>
    </source>
</evidence>
<dbReference type="InterPro" id="IPR000924">
    <property type="entry name" value="Glu/Gln-tRNA-synth"/>
</dbReference>
<dbReference type="Pfam" id="PF19269">
    <property type="entry name" value="Anticodon_2"/>
    <property type="match status" value="1"/>
</dbReference>
<evidence type="ECO:0000256" key="12">
    <source>
        <dbReference type="ARBA" id="ARBA00044251"/>
    </source>
</evidence>
<evidence type="ECO:0000256" key="5">
    <source>
        <dbReference type="ARBA" id="ARBA00022741"/>
    </source>
</evidence>
<dbReference type="EC" id="6.1.1.24" evidence="10"/>
<dbReference type="EMBL" id="JBAMIC010000024">
    <property type="protein sequence ID" value="KAK7090728.1"/>
    <property type="molecule type" value="Genomic_DNA"/>
</dbReference>
<evidence type="ECO:0000256" key="8">
    <source>
        <dbReference type="ARBA" id="ARBA00023146"/>
    </source>
</evidence>
<dbReference type="Proteomes" id="UP001374579">
    <property type="component" value="Unassembled WGS sequence"/>
</dbReference>
<dbReference type="InterPro" id="IPR049940">
    <property type="entry name" value="GluQ/Sye"/>
</dbReference>
<evidence type="ECO:0000256" key="1">
    <source>
        <dbReference type="ARBA" id="ARBA00004173"/>
    </source>
</evidence>
<keyword evidence="5 17" id="KW-0547">Nucleotide-binding</keyword>
<dbReference type="PRINTS" id="PR00987">
    <property type="entry name" value="TRNASYNTHGLU"/>
</dbReference>
<dbReference type="CDD" id="cd00808">
    <property type="entry name" value="GluRS_core"/>
    <property type="match status" value="1"/>
</dbReference>
<dbReference type="NCBIfam" id="TIGR00464">
    <property type="entry name" value="gltX_bact"/>
    <property type="match status" value="1"/>
</dbReference>
<dbReference type="SUPFAM" id="SSF48163">
    <property type="entry name" value="An anticodon-binding domain of class I aminoacyl-tRNA synthetases"/>
    <property type="match status" value="1"/>
</dbReference>
<dbReference type="PANTHER" id="PTHR43311:SF2">
    <property type="entry name" value="GLUTAMATE--TRNA LIGASE, MITOCHONDRIAL-RELATED"/>
    <property type="match status" value="1"/>
</dbReference>
<evidence type="ECO:0000256" key="14">
    <source>
        <dbReference type="ARBA" id="ARBA00047366"/>
    </source>
</evidence>
<accession>A0AAN9APH7</accession>
<evidence type="ECO:0000256" key="2">
    <source>
        <dbReference type="ARBA" id="ARBA00007894"/>
    </source>
</evidence>
<dbReference type="HAMAP" id="MF_00022">
    <property type="entry name" value="Glu_tRNA_synth_type1"/>
    <property type="match status" value="1"/>
</dbReference>
<dbReference type="GO" id="GO:0005739">
    <property type="term" value="C:mitochondrion"/>
    <property type="evidence" value="ECO:0007669"/>
    <property type="project" value="UniProtKB-SubCell"/>
</dbReference>
<evidence type="ECO:0000256" key="17">
    <source>
        <dbReference type="RuleBase" id="RU363037"/>
    </source>
</evidence>
<evidence type="ECO:0000259" key="18">
    <source>
        <dbReference type="Pfam" id="PF00749"/>
    </source>
</evidence>
<dbReference type="InterPro" id="IPR001412">
    <property type="entry name" value="aa-tRNA-synth_I_CS"/>
</dbReference>
<evidence type="ECO:0000256" key="9">
    <source>
        <dbReference type="ARBA" id="ARBA00030865"/>
    </source>
</evidence>
<comment type="similarity">
    <text evidence="2">Belongs to the class-I aminoacyl-tRNA synthetase family. Glutamate--tRNA ligase type 1 subfamily.</text>
</comment>
<protein>
    <recommendedName>
        <fullName evidence="11">Nondiscriminating glutamyl-tRNA synthetase EARS2, mitochondrial</fullName>
        <ecNumber evidence="3">6.1.1.17</ecNumber>
        <ecNumber evidence="10">6.1.1.24</ecNumber>
    </recommendedName>
    <alternativeName>
        <fullName evidence="13">Glutamate--tRNA(Gln) ligase EARS2, mitochondrial</fullName>
    </alternativeName>
    <alternativeName>
        <fullName evidence="9">Glutamyl-tRNA synthetase</fullName>
    </alternativeName>
    <alternativeName>
        <fullName evidence="12">Mitochondrial glutamyl-tRNA synthetase</fullName>
    </alternativeName>
</protein>
<comment type="catalytic activity">
    <reaction evidence="16">
        <text>tRNA(Gln) + L-glutamate + ATP = L-glutamyl-tRNA(Gln) + AMP + diphosphate</text>
        <dbReference type="Rhea" id="RHEA:64612"/>
        <dbReference type="Rhea" id="RHEA-COMP:9662"/>
        <dbReference type="Rhea" id="RHEA-COMP:9684"/>
        <dbReference type="ChEBI" id="CHEBI:29985"/>
        <dbReference type="ChEBI" id="CHEBI:30616"/>
        <dbReference type="ChEBI" id="CHEBI:33019"/>
        <dbReference type="ChEBI" id="CHEBI:78442"/>
        <dbReference type="ChEBI" id="CHEBI:78520"/>
        <dbReference type="ChEBI" id="CHEBI:456215"/>
    </reaction>
    <physiologicalReaction direction="left-to-right" evidence="16">
        <dbReference type="Rhea" id="RHEA:64613"/>
    </physiologicalReaction>
</comment>
<name>A0AAN9APH7_9CAEN</name>
<comment type="catalytic activity">
    <reaction evidence="15">
        <text>tRNA(Glx) + L-glutamate + ATP = L-glutamyl-tRNA(Glx) + AMP + diphosphate</text>
        <dbReference type="Rhea" id="RHEA:18397"/>
        <dbReference type="Rhea" id="RHEA-COMP:9713"/>
        <dbReference type="Rhea" id="RHEA-COMP:9716"/>
        <dbReference type="ChEBI" id="CHEBI:29985"/>
        <dbReference type="ChEBI" id="CHEBI:30616"/>
        <dbReference type="ChEBI" id="CHEBI:33019"/>
        <dbReference type="ChEBI" id="CHEBI:78442"/>
        <dbReference type="ChEBI" id="CHEBI:78520"/>
        <dbReference type="ChEBI" id="CHEBI:456215"/>
        <dbReference type="EC" id="6.1.1.24"/>
    </reaction>
    <physiologicalReaction direction="left-to-right" evidence="15">
        <dbReference type="Rhea" id="RHEA:18398"/>
    </physiologicalReaction>
</comment>
<reference evidence="20 21" key="1">
    <citation type="submission" date="2024-02" db="EMBL/GenBank/DDBJ databases">
        <title>Chromosome-scale genome assembly of the rough periwinkle Littorina saxatilis.</title>
        <authorList>
            <person name="De Jode A."/>
            <person name="Faria R."/>
            <person name="Formenti G."/>
            <person name="Sims Y."/>
            <person name="Smith T.P."/>
            <person name="Tracey A."/>
            <person name="Wood J.M.D."/>
            <person name="Zagrodzka Z.B."/>
            <person name="Johannesson K."/>
            <person name="Butlin R.K."/>
            <person name="Leder E.H."/>
        </authorList>
    </citation>
    <scope>NUCLEOTIDE SEQUENCE [LARGE SCALE GENOMIC DNA]</scope>
    <source>
        <strain evidence="20">Snail1</strain>
        <tissue evidence="20">Muscle</tissue>
    </source>
</reference>
<keyword evidence="6 17" id="KW-0067">ATP-binding</keyword>
<evidence type="ECO:0000313" key="20">
    <source>
        <dbReference type="EMBL" id="KAK7090728.1"/>
    </source>
</evidence>
<dbReference type="GO" id="GO:0005524">
    <property type="term" value="F:ATP binding"/>
    <property type="evidence" value="ECO:0007669"/>
    <property type="project" value="UniProtKB-KW"/>
</dbReference>
<dbReference type="Pfam" id="PF00749">
    <property type="entry name" value="tRNA-synt_1c"/>
    <property type="match status" value="1"/>
</dbReference>
<dbReference type="AlphaFoldDB" id="A0AAN9APH7"/>
<sequence>MAAPMRFCLLCRQHLHQTRQLHLSSYQMSAAKVRVRFAPSPTGFLHLGGLRTALYNYLFAKSKGGTFVLRIEDTDQSRVVPGALEKLESMLEWTGVIPDEGPSHGGNFHPYVQSDRLELYQESVKALIKNETAYYCFCTPKRLDLLRRDAVRRGETPRYDNRCRHLQPEEVKDKLAGKAPFTIRLKLEPTPDPWDDMIKGPVSHNVAEIEGDPVLMKSDGFPTYHLANVVDDHHMEVTHVLRGDEWQPSAPKHILLYKAFGWQAPRFAHLPLIVNKDGTKLSKRQGDIHVEHFKEKGYLPEAVVSYVTTIGGGFDCDTSSLTLKELVQHFQIERVNRHHGRLDQLFLERSNHAHLSRIMESEERIQLVTSLRSLLQVAYGDRTGERTLGTELFDRNYLLHVLEWAVGEDRISKLSDLLQPEFAFLWETPGQDQVRSLQSQHSDLVHLLSDCLLLLDRQVTYDKGSLAETLRGHARSSGVKVSVYMHLMRQALSGMKEGPPVAEMMTVMGKDNTLRRLQHSVKLLQSPS</sequence>